<organism evidence="1 2">
    <name type="scientific">Streptomyces fumanus</name>
    <dbReference type="NCBI Taxonomy" id="67302"/>
    <lineage>
        <taxon>Bacteria</taxon>
        <taxon>Bacillati</taxon>
        <taxon>Actinomycetota</taxon>
        <taxon>Actinomycetes</taxon>
        <taxon>Kitasatosporales</taxon>
        <taxon>Streptomycetaceae</taxon>
        <taxon>Streptomyces</taxon>
    </lineage>
</organism>
<name>A0A919A2S8_9ACTN</name>
<dbReference type="AlphaFoldDB" id="A0A919A2S8"/>
<dbReference type="RefSeq" id="WP_190202389.1">
    <property type="nucleotide sequence ID" value="NZ_BNBI01000001.1"/>
</dbReference>
<gene>
    <name evidence="1" type="ORF">GCM10018772_04960</name>
</gene>
<proteinExistence type="predicted"/>
<reference evidence="1" key="1">
    <citation type="journal article" date="2014" name="Int. J. Syst. Evol. Microbiol.">
        <title>Complete genome sequence of Corynebacterium casei LMG S-19264T (=DSM 44701T), isolated from a smear-ripened cheese.</title>
        <authorList>
            <consortium name="US DOE Joint Genome Institute (JGI-PGF)"/>
            <person name="Walter F."/>
            <person name="Albersmeier A."/>
            <person name="Kalinowski J."/>
            <person name="Ruckert C."/>
        </authorList>
    </citation>
    <scope>NUCLEOTIDE SEQUENCE</scope>
    <source>
        <strain evidence="1">JCM 4477</strain>
    </source>
</reference>
<sequence length="107" mass="11937">MTLHIDADVKFDSKVLTDVAEALEPFSEAMFKQRGGRWIAVVEFGHAERTEPGPDEDKNPSVKIRVTSVEVAADEITGGRLRNLQREMYERRTSGDTLFADPDSDVA</sequence>
<accession>A0A919A2S8</accession>
<keyword evidence="2" id="KW-1185">Reference proteome</keyword>
<dbReference type="Proteomes" id="UP000630718">
    <property type="component" value="Unassembled WGS sequence"/>
</dbReference>
<evidence type="ECO:0000313" key="1">
    <source>
        <dbReference type="EMBL" id="GHE84855.1"/>
    </source>
</evidence>
<dbReference type="EMBL" id="BNBI01000001">
    <property type="protein sequence ID" value="GHE84855.1"/>
    <property type="molecule type" value="Genomic_DNA"/>
</dbReference>
<comment type="caution">
    <text evidence="1">The sequence shown here is derived from an EMBL/GenBank/DDBJ whole genome shotgun (WGS) entry which is preliminary data.</text>
</comment>
<reference evidence="1" key="2">
    <citation type="submission" date="2020-09" db="EMBL/GenBank/DDBJ databases">
        <authorList>
            <person name="Sun Q."/>
            <person name="Ohkuma M."/>
        </authorList>
    </citation>
    <scope>NUCLEOTIDE SEQUENCE</scope>
    <source>
        <strain evidence="1">JCM 4477</strain>
    </source>
</reference>
<protein>
    <submittedName>
        <fullName evidence="1">Uncharacterized protein</fullName>
    </submittedName>
</protein>
<evidence type="ECO:0000313" key="2">
    <source>
        <dbReference type="Proteomes" id="UP000630718"/>
    </source>
</evidence>